<evidence type="ECO:0000259" key="8">
    <source>
        <dbReference type="PROSITE" id="PS50928"/>
    </source>
</evidence>
<reference evidence="9" key="1">
    <citation type="journal article" date="2014" name="Front. Microbiol.">
        <title>High frequency of phylogenetically diverse reductive dehalogenase-homologous genes in deep subseafloor sedimentary metagenomes.</title>
        <authorList>
            <person name="Kawai M."/>
            <person name="Futagami T."/>
            <person name="Toyoda A."/>
            <person name="Takaki Y."/>
            <person name="Nishi S."/>
            <person name="Hori S."/>
            <person name="Arai W."/>
            <person name="Tsubouchi T."/>
            <person name="Morono Y."/>
            <person name="Uchiyama I."/>
            <person name="Ito T."/>
            <person name="Fujiyama A."/>
            <person name="Inagaki F."/>
            <person name="Takami H."/>
        </authorList>
    </citation>
    <scope>NUCLEOTIDE SEQUENCE</scope>
    <source>
        <strain evidence="9">Expedition CK06-06</strain>
    </source>
</reference>
<dbReference type="Gene3D" id="1.10.3720.10">
    <property type="entry name" value="MetI-like"/>
    <property type="match status" value="1"/>
</dbReference>
<keyword evidence="3" id="KW-1003">Cell membrane</keyword>
<dbReference type="InterPro" id="IPR035906">
    <property type="entry name" value="MetI-like_sf"/>
</dbReference>
<evidence type="ECO:0000256" key="7">
    <source>
        <dbReference type="SAM" id="Phobius"/>
    </source>
</evidence>
<keyword evidence="6 7" id="KW-0472">Membrane</keyword>
<comment type="subcellular location">
    <subcellularLocation>
        <location evidence="1">Cell membrane</location>
        <topology evidence="1">Multi-pass membrane protein</topology>
    </subcellularLocation>
</comment>
<evidence type="ECO:0000256" key="4">
    <source>
        <dbReference type="ARBA" id="ARBA00022692"/>
    </source>
</evidence>
<dbReference type="Pfam" id="PF00528">
    <property type="entry name" value="BPD_transp_1"/>
    <property type="match status" value="1"/>
</dbReference>
<feature type="domain" description="ABC transmembrane type-1" evidence="8">
    <location>
        <begin position="96"/>
        <end position="186"/>
    </location>
</feature>
<dbReference type="PROSITE" id="PS50928">
    <property type="entry name" value="ABC_TM1"/>
    <property type="match status" value="1"/>
</dbReference>
<keyword evidence="4 7" id="KW-0812">Transmembrane</keyword>
<keyword evidence="2" id="KW-0813">Transport</keyword>
<evidence type="ECO:0000256" key="2">
    <source>
        <dbReference type="ARBA" id="ARBA00022448"/>
    </source>
</evidence>
<evidence type="ECO:0000256" key="1">
    <source>
        <dbReference type="ARBA" id="ARBA00004651"/>
    </source>
</evidence>
<comment type="caution">
    <text evidence="9">The sequence shown here is derived from an EMBL/GenBank/DDBJ whole genome shotgun (WGS) entry which is preliminary data.</text>
</comment>
<dbReference type="AlphaFoldDB" id="X1S3S6"/>
<dbReference type="InterPro" id="IPR000515">
    <property type="entry name" value="MetI-like"/>
</dbReference>
<dbReference type="GO" id="GO:0005886">
    <property type="term" value="C:plasma membrane"/>
    <property type="evidence" value="ECO:0007669"/>
    <property type="project" value="UniProtKB-SubCell"/>
</dbReference>
<accession>X1S3S6</accession>
<sequence>MTDTSSETVAQPKRRSWLVDIGIRLVKEKPLGAVAGVVTLLLLLIAIFADFIAPYGMNETRVADFLAPPSAAHLLGGDQLGRDLFSRIVYGARISVIVGLAASTIATILSLIIGIVSGYIGGKLDLIVQRLVDAIMCFPGLVLLIFIMSLTGPGLWNITMVLGVATGIRGSRIIRSAVLSVKENVY</sequence>
<dbReference type="InterPro" id="IPR025966">
    <property type="entry name" value="OppC_N"/>
</dbReference>
<dbReference type="Pfam" id="PF12911">
    <property type="entry name" value="OppC_N"/>
    <property type="match status" value="1"/>
</dbReference>
<dbReference type="PANTHER" id="PTHR43386:SF1">
    <property type="entry name" value="D,D-DIPEPTIDE TRANSPORT SYSTEM PERMEASE PROTEIN DDPC-RELATED"/>
    <property type="match status" value="1"/>
</dbReference>
<dbReference type="EMBL" id="BARW01008827">
    <property type="protein sequence ID" value="GAI87528.1"/>
    <property type="molecule type" value="Genomic_DNA"/>
</dbReference>
<protein>
    <recommendedName>
        <fullName evidence="8">ABC transmembrane type-1 domain-containing protein</fullName>
    </recommendedName>
</protein>
<evidence type="ECO:0000256" key="3">
    <source>
        <dbReference type="ARBA" id="ARBA00022475"/>
    </source>
</evidence>
<feature type="non-terminal residue" evidence="9">
    <location>
        <position position="186"/>
    </location>
</feature>
<proteinExistence type="predicted"/>
<gene>
    <name evidence="9" type="ORF">S12H4_17957</name>
</gene>
<name>X1S3S6_9ZZZZ</name>
<dbReference type="GO" id="GO:0055085">
    <property type="term" value="P:transmembrane transport"/>
    <property type="evidence" value="ECO:0007669"/>
    <property type="project" value="InterPro"/>
</dbReference>
<feature type="transmembrane region" description="Helical" evidence="7">
    <location>
        <begin position="31"/>
        <end position="53"/>
    </location>
</feature>
<evidence type="ECO:0000256" key="5">
    <source>
        <dbReference type="ARBA" id="ARBA00022989"/>
    </source>
</evidence>
<dbReference type="PANTHER" id="PTHR43386">
    <property type="entry name" value="OLIGOPEPTIDE TRANSPORT SYSTEM PERMEASE PROTEIN APPC"/>
    <property type="match status" value="1"/>
</dbReference>
<keyword evidence="5 7" id="KW-1133">Transmembrane helix</keyword>
<evidence type="ECO:0000313" key="9">
    <source>
        <dbReference type="EMBL" id="GAI87528.1"/>
    </source>
</evidence>
<evidence type="ECO:0000256" key="6">
    <source>
        <dbReference type="ARBA" id="ARBA00023136"/>
    </source>
</evidence>
<dbReference type="InterPro" id="IPR050366">
    <property type="entry name" value="BP-dependent_transpt_permease"/>
</dbReference>
<dbReference type="SUPFAM" id="SSF161098">
    <property type="entry name" value="MetI-like"/>
    <property type="match status" value="1"/>
</dbReference>
<feature type="transmembrane region" description="Helical" evidence="7">
    <location>
        <begin position="94"/>
        <end position="119"/>
    </location>
</feature>
<organism evidence="9">
    <name type="scientific">marine sediment metagenome</name>
    <dbReference type="NCBI Taxonomy" id="412755"/>
    <lineage>
        <taxon>unclassified sequences</taxon>
        <taxon>metagenomes</taxon>
        <taxon>ecological metagenomes</taxon>
    </lineage>
</organism>